<dbReference type="CDD" id="cd09557">
    <property type="entry name" value="SAM_Smaug"/>
    <property type="match status" value="1"/>
</dbReference>
<dbReference type="STRING" id="543379.A0A232F858"/>
<evidence type="ECO:0000313" key="13">
    <source>
        <dbReference type="Proteomes" id="UP000215335"/>
    </source>
</evidence>
<evidence type="ECO:0000256" key="10">
    <source>
        <dbReference type="SAM" id="MobiDB-lite"/>
    </source>
</evidence>
<keyword evidence="13" id="KW-1185">Reference proteome</keyword>
<dbReference type="InterPro" id="IPR013761">
    <property type="entry name" value="SAM/pointed_sf"/>
</dbReference>
<dbReference type="GO" id="GO:0006355">
    <property type="term" value="P:regulation of DNA-templated transcription"/>
    <property type="evidence" value="ECO:0007669"/>
    <property type="project" value="InterPro"/>
</dbReference>
<dbReference type="GO" id="GO:0003729">
    <property type="term" value="F:mRNA binding"/>
    <property type="evidence" value="ECO:0007669"/>
    <property type="project" value="TreeGrafter"/>
</dbReference>
<dbReference type="InterPro" id="IPR001660">
    <property type="entry name" value="SAM"/>
</dbReference>
<evidence type="ECO:0000256" key="9">
    <source>
        <dbReference type="ARBA" id="ARBA00022884"/>
    </source>
</evidence>
<dbReference type="Pfam" id="PF09246">
    <property type="entry name" value="PHAT"/>
    <property type="match status" value="1"/>
</dbReference>
<dbReference type="Pfam" id="PF00536">
    <property type="entry name" value="SAM_1"/>
    <property type="match status" value="1"/>
</dbReference>
<proteinExistence type="inferred from homology"/>
<dbReference type="Gene3D" id="1.25.40.170">
    <property type="entry name" value="Smaug, PHAT domain"/>
    <property type="match status" value="1"/>
</dbReference>
<keyword evidence="9" id="KW-0694">RNA-binding</keyword>
<evidence type="ECO:0000256" key="7">
    <source>
        <dbReference type="ARBA" id="ARBA00022553"/>
    </source>
</evidence>
<comment type="subcellular location">
    <subcellularLocation>
        <location evidence="1">Cytoplasm</location>
    </subcellularLocation>
</comment>
<evidence type="ECO:0000259" key="11">
    <source>
        <dbReference type="SMART" id="SM00454"/>
    </source>
</evidence>
<dbReference type="EMBL" id="NNAY01000763">
    <property type="protein sequence ID" value="OXU26633.1"/>
    <property type="molecule type" value="Genomic_DNA"/>
</dbReference>
<keyword evidence="8" id="KW-0810">Translation regulation</keyword>
<dbReference type="GO" id="GO:0000289">
    <property type="term" value="P:nuclear-transcribed mRNA poly(A) tail shortening"/>
    <property type="evidence" value="ECO:0007669"/>
    <property type="project" value="TreeGrafter"/>
</dbReference>
<dbReference type="SMART" id="SM00454">
    <property type="entry name" value="SAM"/>
    <property type="match status" value="1"/>
</dbReference>
<dbReference type="Gene3D" id="1.10.150.50">
    <property type="entry name" value="Transcription Factor, Ets-1"/>
    <property type="match status" value="1"/>
</dbReference>
<evidence type="ECO:0000256" key="4">
    <source>
        <dbReference type="ARBA" id="ARBA00022473"/>
    </source>
</evidence>
<evidence type="ECO:0000256" key="5">
    <source>
        <dbReference type="ARBA" id="ARBA00022490"/>
    </source>
</evidence>
<dbReference type="SUPFAM" id="SSF47769">
    <property type="entry name" value="SAM/Pointed domain"/>
    <property type="match status" value="1"/>
</dbReference>
<feature type="compositionally biased region" description="Polar residues" evidence="10">
    <location>
        <begin position="304"/>
        <end position="314"/>
    </location>
</feature>
<dbReference type="PANTHER" id="PTHR12515:SF5">
    <property type="entry name" value="PROTEIN SMAUG"/>
    <property type="match status" value="1"/>
</dbReference>
<dbReference type="InterPro" id="IPR037634">
    <property type="entry name" value="Smaug_SAM"/>
</dbReference>
<protein>
    <recommendedName>
        <fullName evidence="3">Protein Smaug</fullName>
    </recommendedName>
</protein>
<feature type="domain" description="SAM" evidence="11">
    <location>
        <begin position="325"/>
        <end position="388"/>
    </location>
</feature>
<dbReference type="GO" id="GO:0000932">
    <property type="term" value="C:P-body"/>
    <property type="evidence" value="ECO:0007669"/>
    <property type="project" value="TreeGrafter"/>
</dbReference>
<organism evidence="12 13">
    <name type="scientific">Trichomalopsis sarcophagae</name>
    <dbReference type="NCBI Taxonomy" id="543379"/>
    <lineage>
        <taxon>Eukaryota</taxon>
        <taxon>Metazoa</taxon>
        <taxon>Ecdysozoa</taxon>
        <taxon>Arthropoda</taxon>
        <taxon>Hexapoda</taxon>
        <taxon>Insecta</taxon>
        <taxon>Pterygota</taxon>
        <taxon>Neoptera</taxon>
        <taxon>Endopterygota</taxon>
        <taxon>Hymenoptera</taxon>
        <taxon>Apocrita</taxon>
        <taxon>Proctotrupomorpha</taxon>
        <taxon>Chalcidoidea</taxon>
        <taxon>Pteromalidae</taxon>
        <taxon>Pteromalinae</taxon>
        <taxon>Trichomalopsis</taxon>
    </lineage>
</organism>
<comment type="caution">
    <text evidence="12">The sequence shown here is derived from an EMBL/GenBank/DDBJ whole genome shotgun (WGS) entry which is preliminary data.</text>
</comment>
<keyword evidence="4" id="KW-0217">Developmental protein</keyword>
<sequence>MKWSPGILFCEQVSELTRVFSQWNECEQTVVLYALLRRVPAVQARFLAQAVQHSLHSVSELDSQELNANNPGGLHRNYNASLVLNIIVFVNIENLFNSIINKANFPAFINSLLSETTEVAINQLLTHLPLLRPGNVECKQCYLLVIPELISHCLTTRQYTEQTQQLLSYTLIHPAITSQDRRTLTQWLRQVEDRISNPPPIPNVEDYSNNTPLRWDTTWQKNVKQNDQISQAYGTTGAPFNFQFQLPCTRQRRSNSLTPPVASSHQPEVIERSGNTNISMRHKARSFSVSGDHSTALIGLGPLSPQSSCASSGSEGRLDEASARPLTTGMRDVPSWLKTLRLHKYSYLFTTLTYEEMLELTEDRLAEQGVTKGARHKLALSIAKLQQRYQTLLNLEKDLVQPQRETNQSASFAQKPLLVGALDELKAILATPLKPSQENDAQDIPTQFTKVLGKLCSRLALENIDDAVLCSCISILEKVLQHDCFTPSQKEKVQQWRSRLGNPRPTPKWQHNHAFFNRRYCNSQTHNRKPSLNLGHMGSAKSSTTFMVTPHRNSISTPYLQSNSSQSPNQTNLQPVQAPEKRPSLQETSLEQLQRTLQRTYSAPRDNFLGHSSSAIETTEPEINSRLESLCLRMTEQAIGGFGEA</sequence>
<dbReference type="InterPro" id="IPR058599">
    <property type="entry name" value="PHAT_Smg/ZCCHC2-like"/>
</dbReference>
<gene>
    <name evidence="12" type="ORF">TSAR_001667</name>
</gene>
<name>A0A232F858_9HYME</name>
<feature type="region of interest" description="Disordered" evidence="10">
    <location>
        <begin position="300"/>
        <end position="322"/>
    </location>
</feature>
<comment type="similarity">
    <text evidence="2">Belongs to the SMAUG family.</text>
</comment>
<keyword evidence="5" id="KW-0963">Cytoplasm</keyword>
<dbReference type="Pfam" id="PF26034">
    <property type="entry name" value="PHAT_SMAUG"/>
    <property type="match status" value="1"/>
</dbReference>
<evidence type="ECO:0000313" key="12">
    <source>
        <dbReference type="EMBL" id="OXU26633.1"/>
    </source>
</evidence>
<dbReference type="Proteomes" id="UP000215335">
    <property type="component" value="Unassembled WGS sequence"/>
</dbReference>
<dbReference type="InterPro" id="IPR037093">
    <property type="entry name" value="PHAT_dom_sf"/>
</dbReference>
<evidence type="ECO:0000256" key="6">
    <source>
        <dbReference type="ARBA" id="ARBA00022491"/>
    </source>
</evidence>
<feature type="region of interest" description="Disordered" evidence="10">
    <location>
        <begin position="554"/>
        <end position="587"/>
    </location>
</feature>
<dbReference type="GO" id="GO:0030371">
    <property type="term" value="F:translation repressor activity"/>
    <property type="evidence" value="ECO:0007669"/>
    <property type="project" value="InterPro"/>
</dbReference>
<reference evidence="12 13" key="1">
    <citation type="journal article" date="2017" name="Curr. Biol.">
        <title>The Evolution of Venom by Co-option of Single-Copy Genes.</title>
        <authorList>
            <person name="Martinson E.O."/>
            <person name="Mrinalini"/>
            <person name="Kelkar Y.D."/>
            <person name="Chang C.H."/>
            <person name="Werren J.H."/>
        </authorList>
    </citation>
    <scope>NUCLEOTIDE SEQUENCE [LARGE SCALE GENOMIC DNA]</scope>
    <source>
        <strain evidence="12 13">Alberta</strain>
        <tissue evidence="12">Whole body</tissue>
    </source>
</reference>
<feature type="compositionally biased region" description="Low complexity" evidence="10">
    <location>
        <begin position="560"/>
        <end position="575"/>
    </location>
</feature>
<evidence type="ECO:0000256" key="1">
    <source>
        <dbReference type="ARBA" id="ARBA00004496"/>
    </source>
</evidence>
<evidence type="ECO:0000256" key="3">
    <source>
        <dbReference type="ARBA" id="ARBA00018651"/>
    </source>
</evidence>
<accession>A0A232F858</accession>
<keyword evidence="7" id="KW-0597">Phosphoprotein</keyword>
<dbReference type="InterPro" id="IPR015327">
    <property type="entry name" value="PHAT_dom"/>
</dbReference>
<evidence type="ECO:0000256" key="8">
    <source>
        <dbReference type="ARBA" id="ARBA00022845"/>
    </source>
</evidence>
<feature type="region of interest" description="Disordered" evidence="10">
    <location>
        <begin position="601"/>
        <end position="620"/>
    </location>
</feature>
<evidence type="ECO:0000256" key="2">
    <source>
        <dbReference type="ARBA" id="ARBA00008232"/>
    </source>
</evidence>
<dbReference type="AlphaFoldDB" id="A0A232F858"/>
<keyword evidence="6" id="KW-0678">Repressor</keyword>
<dbReference type="PANTHER" id="PTHR12515">
    <property type="entry name" value="STERILE ALPHA MOTIF DOMAIN CONTAINING PROTEIN 4-RELATED"/>
    <property type="match status" value="1"/>
</dbReference>
<dbReference type="OrthoDB" id="2155283at2759"/>
<dbReference type="InterPro" id="IPR050897">
    <property type="entry name" value="SMAUG/VTS1_RNA-bind"/>
</dbReference>